<organism evidence="1 2">
    <name type="scientific">Paramicrosporidium saccamoebae</name>
    <dbReference type="NCBI Taxonomy" id="1246581"/>
    <lineage>
        <taxon>Eukaryota</taxon>
        <taxon>Fungi</taxon>
        <taxon>Fungi incertae sedis</taxon>
        <taxon>Cryptomycota</taxon>
        <taxon>Cryptomycota incertae sedis</taxon>
        <taxon>Paramicrosporidium</taxon>
    </lineage>
</organism>
<proteinExistence type="predicted"/>
<protein>
    <submittedName>
        <fullName evidence="1">Uncharacterized protein</fullName>
    </submittedName>
</protein>
<comment type="caution">
    <text evidence="1">The sequence shown here is derived from an EMBL/GenBank/DDBJ whole genome shotgun (WGS) entry which is preliminary data.</text>
</comment>
<evidence type="ECO:0000313" key="2">
    <source>
        <dbReference type="Proteomes" id="UP000240830"/>
    </source>
</evidence>
<dbReference type="AlphaFoldDB" id="A0A2H9TP89"/>
<name>A0A2H9TP89_9FUNG</name>
<gene>
    <name evidence="1" type="ORF">PSACC_00638</name>
</gene>
<accession>A0A2H9TP89</accession>
<reference evidence="1 2" key="1">
    <citation type="submission" date="2016-10" db="EMBL/GenBank/DDBJ databases">
        <title>The genome of Paramicrosporidium saccamoebae is the missing link in understanding Cryptomycota and Microsporidia evolution.</title>
        <authorList>
            <person name="Quandt C.A."/>
            <person name="Beaudet D."/>
            <person name="Corsaro D."/>
            <person name="Michel R."/>
            <person name="Corradi N."/>
            <person name="James T."/>
        </authorList>
    </citation>
    <scope>NUCLEOTIDE SEQUENCE [LARGE SCALE GENOMIC DNA]</scope>
    <source>
        <strain evidence="1 2">KSL3</strain>
    </source>
</reference>
<dbReference type="Proteomes" id="UP000240830">
    <property type="component" value="Unassembled WGS sequence"/>
</dbReference>
<keyword evidence="2" id="KW-1185">Reference proteome</keyword>
<sequence>MEPYVIHWLDGIERDYHHRHDQPEKKDYVHFIKKQPNSNPLESVRIEVNQASPLAFDPALLTVRPWIVKDNKPAPKPAETKCWEYEIPPPADPTRRLSILEEHCFPKSYQRLQLIADIKFPTQKSRGLSDIFEENDFAHYLHRHKRKNNHSPPFR</sequence>
<dbReference type="EMBL" id="MTSL01000052">
    <property type="protein sequence ID" value="PJF19552.1"/>
    <property type="molecule type" value="Genomic_DNA"/>
</dbReference>
<evidence type="ECO:0000313" key="1">
    <source>
        <dbReference type="EMBL" id="PJF19552.1"/>
    </source>
</evidence>